<name>A0A816A120_9BILA</name>
<comment type="caution">
    <text evidence="2">The sequence shown here is derived from an EMBL/GenBank/DDBJ whole genome shotgun (WGS) entry which is preliminary data.</text>
</comment>
<keyword evidence="1" id="KW-0175">Coiled coil</keyword>
<keyword evidence="4" id="KW-1185">Reference proteome</keyword>
<dbReference type="Proteomes" id="UP000663832">
    <property type="component" value="Unassembled WGS sequence"/>
</dbReference>
<protein>
    <submittedName>
        <fullName evidence="2">Uncharacterized protein</fullName>
    </submittedName>
</protein>
<dbReference type="AlphaFoldDB" id="A0A816A120"/>
<proteinExistence type="predicted"/>
<dbReference type="Proteomes" id="UP000663877">
    <property type="component" value="Unassembled WGS sequence"/>
</dbReference>
<evidence type="ECO:0000313" key="3">
    <source>
        <dbReference type="EMBL" id="CAF1678125.1"/>
    </source>
</evidence>
<organism evidence="2 5">
    <name type="scientific">Adineta steineri</name>
    <dbReference type="NCBI Taxonomy" id="433720"/>
    <lineage>
        <taxon>Eukaryota</taxon>
        <taxon>Metazoa</taxon>
        <taxon>Spiralia</taxon>
        <taxon>Gnathifera</taxon>
        <taxon>Rotifera</taxon>
        <taxon>Eurotatoria</taxon>
        <taxon>Bdelloidea</taxon>
        <taxon>Adinetida</taxon>
        <taxon>Adinetidae</taxon>
        <taxon>Adineta</taxon>
    </lineage>
</organism>
<gene>
    <name evidence="2" type="ORF">BJG266_LOCUS49532</name>
    <name evidence="3" type="ORF">QVE165_LOCUS66619</name>
</gene>
<evidence type="ECO:0000313" key="2">
    <source>
        <dbReference type="EMBL" id="CAF1589947.1"/>
    </source>
</evidence>
<accession>A0A816A120</accession>
<evidence type="ECO:0000313" key="5">
    <source>
        <dbReference type="Proteomes" id="UP000663877"/>
    </source>
</evidence>
<feature type="coiled-coil region" evidence="1">
    <location>
        <begin position="71"/>
        <end position="101"/>
    </location>
</feature>
<evidence type="ECO:0000313" key="4">
    <source>
        <dbReference type="Proteomes" id="UP000663832"/>
    </source>
</evidence>
<evidence type="ECO:0000256" key="1">
    <source>
        <dbReference type="SAM" id="Coils"/>
    </source>
</evidence>
<reference evidence="2" key="1">
    <citation type="submission" date="2021-02" db="EMBL/GenBank/DDBJ databases">
        <authorList>
            <person name="Nowell W R."/>
        </authorList>
    </citation>
    <scope>NUCLEOTIDE SEQUENCE</scope>
</reference>
<feature type="non-terminal residue" evidence="2">
    <location>
        <position position="1"/>
    </location>
</feature>
<dbReference type="EMBL" id="CAJNOM010008001">
    <property type="protein sequence ID" value="CAF1678125.1"/>
    <property type="molecule type" value="Genomic_DNA"/>
</dbReference>
<sequence length="197" mass="22939">STSSLSDQELYQQQQQKLVELENQLENLKQFDSYSLQSLHLTQNMDNLATITIPPKCNPILSVQLQKRILMQEQEKLKQKIYDQQQQLQQQQQQQQQLQQQQHSIVPLTPESVARFLANQTQSQTSNNNHPWSMHHSISAPTFPTFIDDNNYYNTFQPTTTDTKLVDDDVISSLLDDYTSKVLLSKKQNTKNFLFPL</sequence>
<dbReference type="EMBL" id="CAJNOI010007560">
    <property type="protein sequence ID" value="CAF1589947.1"/>
    <property type="molecule type" value="Genomic_DNA"/>
</dbReference>